<evidence type="ECO:0000313" key="4">
    <source>
        <dbReference type="Proteomes" id="UP000199328"/>
    </source>
</evidence>
<dbReference type="Pfam" id="PF00753">
    <property type="entry name" value="Lactamase_B"/>
    <property type="match status" value="1"/>
</dbReference>
<dbReference type="InterPro" id="IPR051682">
    <property type="entry name" value="Mito_Persulfide_Diox"/>
</dbReference>
<evidence type="ECO:0000256" key="1">
    <source>
        <dbReference type="ARBA" id="ARBA00022723"/>
    </source>
</evidence>
<dbReference type="EMBL" id="FNFV01000003">
    <property type="protein sequence ID" value="SDK58384.1"/>
    <property type="molecule type" value="Genomic_DNA"/>
</dbReference>
<dbReference type="InterPro" id="IPR036866">
    <property type="entry name" value="RibonucZ/Hydroxyglut_hydro"/>
</dbReference>
<dbReference type="Gene3D" id="3.60.15.10">
    <property type="entry name" value="Ribonuclease Z/Hydroxyacylglutathione hydrolase-like"/>
    <property type="match status" value="1"/>
</dbReference>
<dbReference type="GO" id="GO:0050313">
    <property type="term" value="F:sulfur dioxygenase activity"/>
    <property type="evidence" value="ECO:0007669"/>
    <property type="project" value="InterPro"/>
</dbReference>
<dbReference type="STRING" id="990712.SAMN05216257_103332"/>
<reference evidence="4" key="1">
    <citation type="submission" date="2016-10" db="EMBL/GenBank/DDBJ databases">
        <authorList>
            <person name="Varghese N."/>
            <person name="Submissions S."/>
        </authorList>
    </citation>
    <scope>NUCLEOTIDE SEQUENCE [LARGE SCALE GENOMIC DNA]</scope>
    <source>
        <strain evidence="4">CGMCC 1.10789</strain>
    </source>
</reference>
<dbReference type="SMART" id="SM00849">
    <property type="entry name" value="Lactamase_B"/>
    <property type="match status" value="1"/>
</dbReference>
<keyword evidence="1" id="KW-0479">Metal-binding</keyword>
<evidence type="ECO:0000259" key="2">
    <source>
        <dbReference type="SMART" id="SM00849"/>
    </source>
</evidence>
<dbReference type="AlphaFoldDB" id="A0A1G9D3X4"/>
<proteinExistence type="predicted"/>
<dbReference type="GO" id="GO:0070813">
    <property type="term" value="P:hydrogen sulfide metabolic process"/>
    <property type="evidence" value="ECO:0007669"/>
    <property type="project" value="TreeGrafter"/>
</dbReference>
<feature type="domain" description="Metallo-beta-lactamase" evidence="2">
    <location>
        <begin position="51"/>
        <end position="241"/>
    </location>
</feature>
<dbReference type="GO" id="GO:0006749">
    <property type="term" value="P:glutathione metabolic process"/>
    <property type="evidence" value="ECO:0007669"/>
    <property type="project" value="InterPro"/>
</dbReference>
<dbReference type="CDD" id="cd07724">
    <property type="entry name" value="POD-like_MBL-fold"/>
    <property type="match status" value="1"/>
</dbReference>
<name>A0A1G9D3X4_9RHOB</name>
<dbReference type="InterPro" id="IPR044528">
    <property type="entry name" value="POD-like_MBL-fold"/>
</dbReference>
<dbReference type="InterPro" id="IPR001279">
    <property type="entry name" value="Metallo-B-lactamas"/>
</dbReference>
<dbReference type="PANTHER" id="PTHR43084">
    <property type="entry name" value="PERSULFIDE DIOXYGENASE ETHE1"/>
    <property type="match status" value="1"/>
</dbReference>
<protein>
    <submittedName>
        <fullName evidence="3">Glyoxylase, beta-lactamase superfamily II</fullName>
    </submittedName>
</protein>
<keyword evidence="4" id="KW-1185">Reference proteome</keyword>
<evidence type="ECO:0000313" key="3">
    <source>
        <dbReference type="EMBL" id="SDK58384.1"/>
    </source>
</evidence>
<organism evidence="3 4">
    <name type="scientific">Meinhardsimonia xiamenensis</name>
    <dbReference type="NCBI Taxonomy" id="990712"/>
    <lineage>
        <taxon>Bacteria</taxon>
        <taxon>Pseudomonadati</taxon>
        <taxon>Pseudomonadota</taxon>
        <taxon>Alphaproteobacteria</taxon>
        <taxon>Rhodobacterales</taxon>
        <taxon>Paracoccaceae</taxon>
        <taxon>Meinhardsimonia</taxon>
    </lineage>
</organism>
<gene>
    <name evidence="3" type="ORF">SAMN05216257_103332</name>
</gene>
<dbReference type="SUPFAM" id="SSF56281">
    <property type="entry name" value="Metallo-hydrolase/oxidoreductase"/>
    <property type="match status" value="1"/>
</dbReference>
<accession>A0A1G9D3X4</accession>
<dbReference type="Proteomes" id="UP000199328">
    <property type="component" value="Unassembled WGS sequence"/>
</dbReference>
<sequence>MEMKDEQARQQAQMDAHNDRMAEAIATPIANYPVDMSIKPEVQGFYDEATATISYIVKDPTSNAAAIIDSVMDIDYAAGRITFDHADMLIDEIRKQGLKLEWIIETHAHADHLSAAPYIQEKLGGKIGIGENIKIVQEVFGKIFNEGTEFQRDGSQFDALFTDGMTYKIGNMTAFAMHTPGHTPACMTHVIGDAAFVGDTLFMPDGGTARADFPGGDAGTLYDSIMKVLSLPDEMRLFMCHDYCPGGREPKWETTVAEEKANNIHIAGKTREEFIRVRTERDKTLKMPTLIIPSIQVNIRAGHIPEDKDGNQMLKVPVNKL</sequence>
<dbReference type="GO" id="GO:0046872">
    <property type="term" value="F:metal ion binding"/>
    <property type="evidence" value="ECO:0007669"/>
    <property type="project" value="UniProtKB-KW"/>
</dbReference>
<dbReference type="PANTHER" id="PTHR43084:SF1">
    <property type="entry name" value="PERSULFIDE DIOXYGENASE ETHE1, MITOCHONDRIAL"/>
    <property type="match status" value="1"/>
</dbReference>